<comment type="pathway">
    <text evidence="2 11">Cofactor biosynthesis; NAD(+) biosynthesis; deamido-NAD(+) from nicotinate D-ribonucleotide: step 1/1.</text>
</comment>
<keyword evidence="14" id="KW-1185">Reference proteome</keyword>
<keyword evidence="6 11" id="KW-0548">Nucleotidyltransferase</keyword>
<evidence type="ECO:0000313" key="14">
    <source>
        <dbReference type="Proteomes" id="UP000262371"/>
    </source>
</evidence>
<feature type="domain" description="Cytidyltransferase-like" evidence="12">
    <location>
        <begin position="23"/>
        <end position="205"/>
    </location>
</feature>
<dbReference type="SUPFAM" id="SSF52374">
    <property type="entry name" value="Nucleotidylyl transferase"/>
    <property type="match status" value="1"/>
</dbReference>
<dbReference type="RefSeq" id="WP_116703078.1">
    <property type="nucleotide sequence ID" value="NZ_QUWV01000070.1"/>
</dbReference>
<accession>A0A371Z0A2</accession>
<evidence type="ECO:0000256" key="5">
    <source>
        <dbReference type="ARBA" id="ARBA00022679"/>
    </source>
</evidence>
<comment type="similarity">
    <text evidence="3 11">Belongs to the NadD family.</text>
</comment>
<sequence>MPPDREQATIPAHGDGRYMRVGLFGGSFNPVHDGHIQLARRALRQLGLDQVWFLVSPGNPLKPVAGMAPMAERLAGVRARIHSVRQRRLVATDIEARLGTRYTFDTLRRLKRLFPHVRFVWLMGADGLAQMGRWRRWQDIVSMVPFAVLPRPGYNPAALHGRVARRLACWRLPARAARLLPMCAPPAWVFLPAPQNAISATQIRASRAACGHERE</sequence>
<dbReference type="GO" id="GO:0004515">
    <property type="term" value="F:nicotinate-nucleotide adenylyltransferase activity"/>
    <property type="evidence" value="ECO:0007669"/>
    <property type="project" value="UniProtKB-UniRule"/>
</dbReference>
<dbReference type="OrthoDB" id="5295945at2"/>
<evidence type="ECO:0000256" key="6">
    <source>
        <dbReference type="ARBA" id="ARBA00022695"/>
    </source>
</evidence>
<evidence type="ECO:0000256" key="4">
    <source>
        <dbReference type="ARBA" id="ARBA00022642"/>
    </source>
</evidence>
<dbReference type="EMBL" id="QUWV01000070">
    <property type="protein sequence ID" value="RFD19926.1"/>
    <property type="molecule type" value="Genomic_DNA"/>
</dbReference>
<evidence type="ECO:0000256" key="3">
    <source>
        <dbReference type="ARBA" id="ARBA00009014"/>
    </source>
</evidence>
<dbReference type="GO" id="GO:0009435">
    <property type="term" value="P:NAD+ biosynthetic process"/>
    <property type="evidence" value="ECO:0007669"/>
    <property type="project" value="UniProtKB-UniRule"/>
</dbReference>
<evidence type="ECO:0000256" key="1">
    <source>
        <dbReference type="ARBA" id="ARBA00002324"/>
    </source>
</evidence>
<protein>
    <recommendedName>
        <fullName evidence="11">Probable nicotinate-nucleotide adenylyltransferase</fullName>
        <ecNumber evidence="11">2.7.7.18</ecNumber>
    </recommendedName>
    <alternativeName>
        <fullName evidence="11">Deamido-NAD(+) diphosphorylase</fullName>
    </alternativeName>
    <alternativeName>
        <fullName evidence="11">Deamido-NAD(+) pyrophosphorylase</fullName>
    </alternativeName>
    <alternativeName>
        <fullName evidence="11">Nicotinate mononucleotide adenylyltransferase</fullName>
        <shortName evidence="11">NaMN adenylyltransferase</shortName>
    </alternativeName>
</protein>
<evidence type="ECO:0000256" key="7">
    <source>
        <dbReference type="ARBA" id="ARBA00022741"/>
    </source>
</evidence>
<dbReference type="NCBIfam" id="NF000843">
    <property type="entry name" value="PRK00071.2-2"/>
    <property type="match status" value="1"/>
</dbReference>
<dbReference type="InterPro" id="IPR014729">
    <property type="entry name" value="Rossmann-like_a/b/a_fold"/>
</dbReference>
<dbReference type="Proteomes" id="UP000262371">
    <property type="component" value="Unassembled WGS sequence"/>
</dbReference>
<keyword evidence="8 11" id="KW-0067">ATP-binding</keyword>
<evidence type="ECO:0000256" key="8">
    <source>
        <dbReference type="ARBA" id="ARBA00022840"/>
    </source>
</evidence>
<dbReference type="NCBIfam" id="TIGR00482">
    <property type="entry name" value="nicotinate (nicotinamide) nucleotide adenylyltransferase"/>
    <property type="match status" value="1"/>
</dbReference>
<dbReference type="InterPro" id="IPR005248">
    <property type="entry name" value="NadD/NMNAT"/>
</dbReference>
<proteinExistence type="inferred from homology"/>
<dbReference type="GO" id="GO:0005524">
    <property type="term" value="F:ATP binding"/>
    <property type="evidence" value="ECO:0007669"/>
    <property type="project" value="UniProtKB-KW"/>
</dbReference>
<dbReference type="NCBIfam" id="TIGR00125">
    <property type="entry name" value="cyt_tran_rel"/>
    <property type="match status" value="1"/>
</dbReference>
<dbReference type="Gene3D" id="3.40.50.620">
    <property type="entry name" value="HUPs"/>
    <property type="match status" value="1"/>
</dbReference>
<dbReference type="UniPathway" id="UPA00253">
    <property type="reaction ID" value="UER00332"/>
</dbReference>
<evidence type="ECO:0000259" key="12">
    <source>
        <dbReference type="Pfam" id="PF01467"/>
    </source>
</evidence>
<keyword evidence="7 11" id="KW-0547">Nucleotide-binding</keyword>
<comment type="caution">
    <text evidence="13">The sequence shown here is derived from an EMBL/GenBank/DDBJ whole genome shotgun (WGS) entry which is preliminary data.</text>
</comment>
<evidence type="ECO:0000256" key="10">
    <source>
        <dbReference type="ARBA" id="ARBA00048721"/>
    </source>
</evidence>
<evidence type="ECO:0000256" key="2">
    <source>
        <dbReference type="ARBA" id="ARBA00005019"/>
    </source>
</evidence>
<keyword evidence="5 11" id="KW-0808">Transferase</keyword>
<name>A0A371Z0A2_9PROT</name>
<dbReference type="PANTHER" id="PTHR39321:SF3">
    <property type="entry name" value="PHOSPHOPANTETHEINE ADENYLYLTRANSFERASE"/>
    <property type="match status" value="1"/>
</dbReference>
<dbReference type="CDD" id="cd02165">
    <property type="entry name" value="NMNAT"/>
    <property type="match status" value="1"/>
</dbReference>
<comment type="catalytic activity">
    <reaction evidence="10 11">
        <text>nicotinate beta-D-ribonucleotide + ATP + H(+) = deamido-NAD(+) + diphosphate</text>
        <dbReference type="Rhea" id="RHEA:22860"/>
        <dbReference type="ChEBI" id="CHEBI:15378"/>
        <dbReference type="ChEBI" id="CHEBI:30616"/>
        <dbReference type="ChEBI" id="CHEBI:33019"/>
        <dbReference type="ChEBI" id="CHEBI:57502"/>
        <dbReference type="ChEBI" id="CHEBI:58437"/>
        <dbReference type="EC" id="2.7.7.18"/>
    </reaction>
</comment>
<evidence type="ECO:0000256" key="9">
    <source>
        <dbReference type="ARBA" id="ARBA00023027"/>
    </source>
</evidence>
<reference evidence="13 14" key="1">
    <citation type="submission" date="2018-08" db="EMBL/GenBank/DDBJ databases">
        <title>Komagataeibacter sp. AV 382.</title>
        <authorList>
            <person name="Skraban J."/>
            <person name="Trcek J."/>
        </authorList>
    </citation>
    <scope>NUCLEOTIDE SEQUENCE [LARGE SCALE GENOMIC DNA]</scope>
    <source>
        <strain evidence="13 14">AV 382</strain>
    </source>
</reference>
<dbReference type="HAMAP" id="MF_00244">
    <property type="entry name" value="NaMN_adenylyltr"/>
    <property type="match status" value="1"/>
</dbReference>
<dbReference type="PANTHER" id="PTHR39321">
    <property type="entry name" value="NICOTINATE-NUCLEOTIDE ADENYLYLTRANSFERASE-RELATED"/>
    <property type="match status" value="1"/>
</dbReference>
<evidence type="ECO:0000313" key="13">
    <source>
        <dbReference type="EMBL" id="RFD19926.1"/>
    </source>
</evidence>
<keyword evidence="9 11" id="KW-0520">NAD</keyword>
<organism evidence="13 14">
    <name type="scientific">Komagataeibacter melaceti</name>
    <dbReference type="NCBI Taxonomy" id="2766577"/>
    <lineage>
        <taxon>Bacteria</taxon>
        <taxon>Pseudomonadati</taxon>
        <taxon>Pseudomonadota</taxon>
        <taxon>Alphaproteobacteria</taxon>
        <taxon>Acetobacterales</taxon>
        <taxon>Acetobacteraceae</taxon>
        <taxon>Komagataeibacter</taxon>
    </lineage>
</organism>
<evidence type="ECO:0000256" key="11">
    <source>
        <dbReference type="HAMAP-Rule" id="MF_00244"/>
    </source>
</evidence>
<comment type="function">
    <text evidence="1 11">Catalyzes the reversible adenylation of nicotinate mononucleotide (NaMN) to nicotinic acid adenine dinucleotide (NaAD).</text>
</comment>
<dbReference type="InterPro" id="IPR004821">
    <property type="entry name" value="Cyt_trans-like"/>
</dbReference>
<dbReference type="AlphaFoldDB" id="A0A371Z0A2"/>
<keyword evidence="4 11" id="KW-0662">Pyridine nucleotide biosynthesis</keyword>
<dbReference type="EC" id="2.7.7.18" evidence="11"/>
<gene>
    <name evidence="11" type="primary">nadD</name>
    <name evidence="13" type="ORF">DY926_09145</name>
</gene>
<dbReference type="Pfam" id="PF01467">
    <property type="entry name" value="CTP_transf_like"/>
    <property type="match status" value="1"/>
</dbReference>